<organism evidence="6 7">
    <name type="scientific">Simiduia agarivorans (strain DSM 21679 / JCM 13881 / BCRC 17597 / SA1)</name>
    <dbReference type="NCBI Taxonomy" id="1117647"/>
    <lineage>
        <taxon>Bacteria</taxon>
        <taxon>Pseudomonadati</taxon>
        <taxon>Pseudomonadota</taxon>
        <taxon>Gammaproteobacteria</taxon>
        <taxon>Cellvibrionales</taxon>
        <taxon>Cellvibrionaceae</taxon>
        <taxon>Simiduia</taxon>
    </lineage>
</organism>
<dbReference type="AlphaFoldDB" id="K4KGN3"/>
<protein>
    <submittedName>
        <fullName evidence="6">LysR family transcriptional regulator</fullName>
    </submittedName>
</protein>
<evidence type="ECO:0000313" key="6">
    <source>
        <dbReference type="EMBL" id="AFU98249.1"/>
    </source>
</evidence>
<dbReference type="GO" id="GO:0006351">
    <property type="term" value="P:DNA-templated transcription"/>
    <property type="evidence" value="ECO:0007669"/>
    <property type="project" value="TreeGrafter"/>
</dbReference>
<dbReference type="FunFam" id="1.10.10.10:FF:000001">
    <property type="entry name" value="LysR family transcriptional regulator"/>
    <property type="match status" value="1"/>
</dbReference>
<comment type="similarity">
    <text evidence="1">Belongs to the LysR transcriptional regulatory family.</text>
</comment>
<dbReference type="PANTHER" id="PTHR30537">
    <property type="entry name" value="HTH-TYPE TRANSCRIPTIONAL REGULATOR"/>
    <property type="match status" value="1"/>
</dbReference>
<dbReference type="KEGG" id="saga:M5M_05220"/>
<dbReference type="SUPFAM" id="SSF53850">
    <property type="entry name" value="Periplasmic binding protein-like II"/>
    <property type="match status" value="1"/>
</dbReference>
<dbReference type="STRING" id="1117647.M5M_05220"/>
<dbReference type="RefSeq" id="WP_015046422.1">
    <property type="nucleotide sequence ID" value="NC_018868.3"/>
</dbReference>
<dbReference type="Proteomes" id="UP000000466">
    <property type="component" value="Chromosome"/>
</dbReference>
<dbReference type="OrthoDB" id="5721010at2"/>
<feature type="domain" description="HTH lysR-type" evidence="5">
    <location>
        <begin position="1"/>
        <end position="58"/>
    </location>
</feature>
<proteinExistence type="inferred from homology"/>
<dbReference type="HOGENOM" id="CLU_039613_16_0_6"/>
<dbReference type="GO" id="GO:0003700">
    <property type="term" value="F:DNA-binding transcription factor activity"/>
    <property type="evidence" value="ECO:0007669"/>
    <property type="project" value="InterPro"/>
</dbReference>
<dbReference type="PANTHER" id="PTHR30537:SF5">
    <property type="entry name" value="HTH-TYPE TRANSCRIPTIONAL ACTIVATOR TTDR-RELATED"/>
    <property type="match status" value="1"/>
</dbReference>
<dbReference type="InterPro" id="IPR036388">
    <property type="entry name" value="WH-like_DNA-bd_sf"/>
</dbReference>
<reference evidence="6 7" key="1">
    <citation type="journal article" date="2013" name="Genome Announc.">
        <title>Complete genome sequence of Simiduia agarivorans SA1(T), a marine bacterium able to degrade a variety of polysaccharides.</title>
        <authorList>
            <person name="Lin S.Y."/>
            <person name="Shieh W.Y."/>
            <person name="Chen J.S."/>
            <person name="Tang S.L."/>
        </authorList>
    </citation>
    <scope>NUCLEOTIDE SEQUENCE [LARGE SCALE GENOMIC DNA]</scope>
    <source>
        <strain evidence="7">DSM 21679 / JCM 13881 / BCRC 17597 / SA1</strain>
    </source>
</reference>
<evidence type="ECO:0000256" key="3">
    <source>
        <dbReference type="ARBA" id="ARBA00023125"/>
    </source>
</evidence>
<keyword evidence="7" id="KW-1185">Reference proteome</keyword>
<dbReference type="Pfam" id="PF00126">
    <property type="entry name" value="HTH_1"/>
    <property type="match status" value="1"/>
</dbReference>
<dbReference type="SUPFAM" id="SSF46785">
    <property type="entry name" value="Winged helix' DNA-binding domain"/>
    <property type="match status" value="1"/>
</dbReference>
<name>K4KGN3_SIMAS</name>
<gene>
    <name evidence="6" type="ordered locus">M5M_05220</name>
</gene>
<keyword evidence="2" id="KW-0805">Transcription regulation</keyword>
<dbReference type="InterPro" id="IPR000847">
    <property type="entry name" value="LysR_HTH_N"/>
</dbReference>
<dbReference type="eggNOG" id="COG0583">
    <property type="taxonomic scope" value="Bacteria"/>
</dbReference>
<sequence length="299" mass="33211">MDLEAVTWFVAVVRTGSFNAAAKHLKQPASNVSRRIAQLERALGYRLLQRTTRALSLTPEGESLLPIAQSLCNVRDEIEAWRDSHTQAPTGRLRVTAPVSFARGPLTAWLIDYRRHYPQVAVELLHGNEYLDFQAHQLDFAFRQGPLPDSSLIARRLFGIHYGVYAAPELIARGRAINEPGDLTGQPVVAIGVDGRPLPWRFRNQDWVPEKPALMLEDPSQCVQAAEAGLGYTYISEYDAIPAVSRGSLAEVLAAERAPASDFYLVYSNREYHSKKNSAFLALVLDAVAQLRQTQGVSF</sequence>
<dbReference type="InterPro" id="IPR058163">
    <property type="entry name" value="LysR-type_TF_proteobact-type"/>
</dbReference>
<evidence type="ECO:0000313" key="7">
    <source>
        <dbReference type="Proteomes" id="UP000000466"/>
    </source>
</evidence>
<dbReference type="Gene3D" id="1.10.10.10">
    <property type="entry name" value="Winged helix-like DNA-binding domain superfamily/Winged helix DNA-binding domain"/>
    <property type="match status" value="1"/>
</dbReference>
<dbReference type="InterPro" id="IPR036390">
    <property type="entry name" value="WH_DNA-bd_sf"/>
</dbReference>
<dbReference type="Gene3D" id="3.40.190.290">
    <property type="match status" value="1"/>
</dbReference>
<evidence type="ECO:0000256" key="4">
    <source>
        <dbReference type="ARBA" id="ARBA00023163"/>
    </source>
</evidence>
<dbReference type="Pfam" id="PF03466">
    <property type="entry name" value="LysR_substrate"/>
    <property type="match status" value="1"/>
</dbReference>
<keyword evidence="3" id="KW-0238">DNA-binding</keyword>
<dbReference type="EMBL" id="CP003746">
    <property type="protein sequence ID" value="AFU98249.1"/>
    <property type="molecule type" value="Genomic_DNA"/>
</dbReference>
<evidence type="ECO:0000259" key="5">
    <source>
        <dbReference type="PROSITE" id="PS50931"/>
    </source>
</evidence>
<dbReference type="GO" id="GO:0043565">
    <property type="term" value="F:sequence-specific DNA binding"/>
    <property type="evidence" value="ECO:0007669"/>
    <property type="project" value="TreeGrafter"/>
</dbReference>
<dbReference type="CDD" id="cd08422">
    <property type="entry name" value="PBP2_CrgA_like"/>
    <property type="match status" value="1"/>
</dbReference>
<keyword evidence="4" id="KW-0804">Transcription</keyword>
<dbReference type="InterPro" id="IPR005119">
    <property type="entry name" value="LysR_subst-bd"/>
</dbReference>
<evidence type="ECO:0000256" key="2">
    <source>
        <dbReference type="ARBA" id="ARBA00023015"/>
    </source>
</evidence>
<accession>K4KGN3</accession>
<evidence type="ECO:0000256" key="1">
    <source>
        <dbReference type="ARBA" id="ARBA00009437"/>
    </source>
</evidence>
<dbReference type="PROSITE" id="PS50931">
    <property type="entry name" value="HTH_LYSR"/>
    <property type="match status" value="1"/>
</dbReference>